<sequence length="67" mass="7433">MAMTLRLNEEQERALALLAEANGVSKHEAIVRAITDAAARSVRDDRVRALSRDGRARYASLLDRLAQ</sequence>
<keyword evidence="2" id="KW-1185">Reference proteome</keyword>
<evidence type="ECO:0000313" key="2">
    <source>
        <dbReference type="Proteomes" id="UP000656548"/>
    </source>
</evidence>
<dbReference type="Proteomes" id="UP000656548">
    <property type="component" value="Unassembled WGS sequence"/>
</dbReference>
<name>A0ABR9L5R1_9PSEU</name>
<dbReference type="RefSeq" id="WP_192743424.1">
    <property type="nucleotide sequence ID" value="NZ_CP102415.1"/>
</dbReference>
<protein>
    <submittedName>
        <fullName evidence="1">Transcriptional regulator</fullName>
    </submittedName>
</protein>
<comment type="caution">
    <text evidence="1">The sequence shown here is derived from an EMBL/GenBank/DDBJ whole genome shotgun (WGS) entry which is preliminary data.</text>
</comment>
<evidence type="ECO:0000313" key="1">
    <source>
        <dbReference type="EMBL" id="MBE1576063.1"/>
    </source>
</evidence>
<dbReference type="EMBL" id="JADBEJ010000004">
    <property type="protein sequence ID" value="MBE1576063.1"/>
    <property type="molecule type" value="Genomic_DNA"/>
</dbReference>
<organism evidence="1 2">
    <name type="scientific">Amycolatopsis roodepoortensis</name>
    <dbReference type="NCBI Taxonomy" id="700274"/>
    <lineage>
        <taxon>Bacteria</taxon>
        <taxon>Bacillati</taxon>
        <taxon>Actinomycetota</taxon>
        <taxon>Actinomycetes</taxon>
        <taxon>Pseudonocardiales</taxon>
        <taxon>Pseudonocardiaceae</taxon>
        <taxon>Amycolatopsis</taxon>
    </lineage>
</organism>
<accession>A0ABR9L5R1</accession>
<reference evidence="1 2" key="1">
    <citation type="submission" date="2020-10" db="EMBL/GenBank/DDBJ databases">
        <title>Sequencing the genomes of 1000 actinobacteria strains.</title>
        <authorList>
            <person name="Klenk H.-P."/>
        </authorList>
    </citation>
    <scope>NUCLEOTIDE SEQUENCE [LARGE SCALE GENOMIC DNA]</scope>
    <source>
        <strain evidence="1 2">DSM 46661</strain>
    </source>
</reference>
<proteinExistence type="predicted"/>
<dbReference type="InterPro" id="IPR010985">
    <property type="entry name" value="Ribbon_hlx_hlx"/>
</dbReference>
<dbReference type="SUPFAM" id="SSF47598">
    <property type="entry name" value="Ribbon-helix-helix"/>
    <property type="match status" value="1"/>
</dbReference>
<gene>
    <name evidence="1" type="ORF">H4W30_003110</name>
</gene>